<organism evidence="2 3">
    <name type="scientific">Mycena albidolilacea</name>
    <dbReference type="NCBI Taxonomy" id="1033008"/>
    <lineage>
        <taxon>Eukaryota</taxon>
        <taxon>Fungi</taxon>
        <taxon>Dikarya</taxon>
        <taxon>Basidiomycota</taxon>
        <taxon>Agaricomycotina</taxon>
        <taxon>Agaricomycetes</taxon>
        <taxon>Agaricomycetidae</taxon>
        <taxon>Agaricales</taxon>
        <taxon>Marasmiineae</taxon>
        <taxon>Mycenaceae</taxon>
        <taxon>Mycena</taxon>
    </lineage>
</organism>
<feature type="transmembrane region" description="Helical" evidence="1">
    <location>
        <begin position="65"/>
        <end position="86"/>
    </location>
</feature>
<feature type="transmembrane region" description="Helical" evidence="1">
    <location>
        <begin position="189"/>
        <end position="209"/>
    </location>
</feature>
<evidence type="ECO:0000313" key="3">
    <source>
        <dbReference type="Proteomes" id="UP001218218"/>
    </source>
</evidence>
<evidence type="ECO:0000256" key="1">
    <source>
        <dbReference type="SAM" id="Phobius"/>
    </source>
</evidence>
<feature type="transmembrane region" description="Helical" evidence="1">
    <location>
        <begin position="38"/>
        <end position="56"/>
    </location>
</feature>
<comment type="caution">
    <text evidence="2">The sequence shown here is derived from an EMBL/GenBank/DDBJ whole genome shotgun (WGS) entry which is preliminary data.</text>
</comment>
<keyword evidence="3" id="KW-1185">Reference proteome</keyword>
<evidence type="ECO:0000313" key="2">
    <source>
        <dbReference type="EMBL" id="KAJ7366080.1"/>
    </source>
</evidence>
<feature type="transmembrane region" description="Helical" evidence="1">
    <location>
        <begin position="152"/>
        <end position="177"/>
    </location>
</feature>
<reference evidence="2" key="1">
    <citation type="submission" date="2023-03" db="EMBL/GenBank/DDBJ databases">
        <title>Massive genome expansion in bonnet fungi (Mycena s.s.) driven by repeated elements and novel gene families across ecological guilds.</title>
        <authorList>
            <consortium name="Lawrence Berkeley National Laboratory"/>
            <person name="Harder C.B."/>
            <person name="Miyauchi S."/>
            <person name="Viragh M."/>
            <person name="Kuo A."/>
            <person name="Thoen E."/>
            <person name="Andreopoulos B."/>
            <person name="Lu D."/>
            <person name="Skrede I."/>
            <person name="Drula E."/>
            <person name="Henrissat B."/>
            <person name="Morin E."/>
            <person name="Kohler A."/>
            <person name="Barry K."/>
            <person name="LaButti K."/>
            <person name="Morin E."/>
            <person name="Salamov A."/>
            <person name="Lipzen A."/>
            <person name="Mereny Z."/>
            <person name="Hegedus B."/>
            <person name="Baldrian P."/>
            <person name="Stursova M."/>
            <person name="Weitz H."/>
            <person name="Taylor A."/>
            <person name="Grigoriev I.V."/>
            <person name="Nagy L.G."/>
            <person name="Martin F."/>
            <person name="Kauserud H."/>
        </authorList>
    </citation>
    <scope>NUCLEOTIDE SEQUENCE</scope>
    <source>
        <strain evidence="2">CBHHK002</strain>
    </source>
</reference>
<proteinExistence type="predicted"/>
<dbReference type="EMBL" id="JARIHO010000002">
    <property type="protein sequence ID" value="KAJ7366080.1"/>
    <property type="molecule type" value="Genomic_DNA"/>
</dbReference>
<keyword evidence="1" id="KW-0812">Transmembrane</keyword>
<dbReference type="AlphaFoldDB" id="A0AAD7F4X8"/>
<name>A0AAD7F4X8_9AGAR</name>
<protein>
    <submittedName>
        <fullName evidence="2">Uncharacterized protein</fullName>
    </submittedName>
</protein>
<keyword evidence="1" id="KW-1133">Transmembrane helix</keyword>
<feature type="transmembrane region" description="Helical" evidence="1">
    <location>
        <begin position="224"/>
        <end position="244"/>
    </location>
</feature>
<accession>A0AAD7F4X8</accession>
<keyword evidence="1" id="KW-0472">Membrane</keyword>
<sequence>MIPSLSCLHPMSYVIQAAFLHQAWTSIEYDVSKTCTVLVLYTIYVVLFLFSIYTLIHRNSRGRRFMLVTSSTMFLLGTSGMLFTVVQMTVSLALFEAQIECDAADLERLERSIRLYNNLAAASMFRVVVNNLLTDVLLSYRCYIIWGSRRIVLIVPGILILATCVVGSLGTVSRYFFDKLPFSDLKAPFALAGATNLILMCLTAGRIWYMSREARNRCALRKRYHAVIAMIVESGALYWSVILLEIVSRSLVSQSYFAEIFQGICDGLLDHMINIIPTLIFVRVGMGYGEWHQKSAPITCIPAVHTRRRPEDRFPEDMGSEVIDIKWTGV</sequence>
<feature type="transmembrane region" description="Helical" evidence="1">
    <location>
        <begin position="119"/>
        <end position="140"/>
    </location>
</feature>
<gene>
    <name evidence="2" type="ORF">DFH08DRAFT_833454</name>
</gene>
<dbReference type="Proteomes" id="UP001218218">
    <property type="component" value="Unassembled WGS sequence"/>
</dbReference>